<reference evidence="1 2" key="1">
    <citation type="journal article" date="2019" name="Int. J. Syst. Evol. Microbiol.">
        <title>Lactobacillus salitolerans sp. nov., a novel lactic acid bacterium isolated from spent mushroom substrates.</title>
        <authorList>
            <person name="Tohno M."/>
            <person name="Tanizawa Y."/>
            <person name="Kojima Y."/>
            <person name="Sakamoto M."/>
            <person name="Nakamura Y."/>
            <person name="Ohkuma M."/>
            <person name="Kobayashi H."/>
        </authorList>
    </citation>
    <scope>NUCLEOTIDE SEQUENCE [LARGE SCALE GENOMIC DNA]</scope>
    <source>
        <strain evidence="1 2">YK43</strain>
    </source>
</reference>
<name>A0A401IUL9_9LACO</name>
<dbReference type="Proteomes" id="UP000286848">
    <property type="component" value="Unassembled WGS sequence"/>
</dbReference>
<evidence type="ECO:0000313" key="2">
    <source>
        <dbReference type="Proteomes" id="UP000286848"/>
    </source>
</evidence>
<proteinExistence type="predicted"/>
<comment type="caution">
    <text evidence="1">The sequence shown here is derived from an EMBL/GenBank/DDBJ whole genome shotgun (WGS) entry which is preliminary data.</text>
</comment>
<protein>
    <submittedName>
        <fullName evidence="1">Uncharacterized protein</fullName>
    </submittedName>
</protein>
<gene>
    <name evidence="1" type="ORF">LFYK43_16640</name>
</gene>
<organism evidence="1 2">
    <name type="scientific">Ligilactobacillus salitolerans</name>
    <dbReference type="NCBI Taxonomy" id="1808352"/>
    <lineage>
        <taxon>Bacteria</taxon>
        <taxon>Bacillati</taxon>
        <taxon>Bacillota</taxon>
        <taxon>Bacilli</taxon>
        <taxon>Lactobacillales</taxon>
        <taxon>Lactobacillaceae</taxon>
        <taxon>Ligilactobacillus</taxon>
    </lineage>
</organism>
<sequence length="237" mass="28037">MIRHGENDHRIRFEMRDRIQKTMRYMDSKYGYGWGQNKKACADPKLMLCQLWIKQHDDSSVSAFFESELNRKIYDLRMAGEGQKYISEMLDINMSLVHGRLNYLKRNKLLDDAPPIINRRNFNIKIEMPPRDEIESLIASGVVYQSLAKKYEVSRTTIATWVTRYGLDDLAETVRRQKLTYVVIYQGKTREYRTADECSATLNFTKSKIHKIKAKKDGWRGMRILSGFDYRREMQKV</sequence>
<dbReference type="AlphaFoldDB" id="A0A401IUL9"/>
<dbReference type="EMBL" id="BFFP01000028">
    <property type="protein sequence ID" value="GBG95205.1"/>
    <property type="molecule type" value="Genomic_DNA"/>
</dbReference>
<evidence type="ECO:0000313" key="1">
    <source>
        <dbReference type="EMBL" id="GBG95205.1"/>
    </source>
</evidence>
<accession>A0A401IUL9</accession>
<keyword evidence="2" id="KW-1185">Reference proteome</keyword>